<name>A0A4Y2Q1K6_ARAVE</name>
<reference evidence="1 2" key="1">
    <citation type="journal article" date="2019" name="Sci. Rep.">
        <title>Orb-weaving spider Araneus ventricosus genome elucidates the spidroin gene catalogue.</title>
        <authorList>
            <person name="Kono N."/>
            <person name="Nakamura H."/>
            <person name="Ohtoshi R."/>
            <person name="Moran D.A.P."/>
            <person name="Shinohara A."/>
            <person name="Yoshida Y."/>
            <person name="Fujiwara M."/>
            <person name="Mori M."/>
            <person name="Tomita M."/>
            <person name="Arakawa K."/>
        </authorList>
    </citation>
    <scope>NUCLEOTIDE SEQUENCE [LARGE SCALE GENOMIC DNA]</scope>
</reference>
<accession>A0A4Y2Q1K6</accession>
<evidence type="ECO:0000313" key="1">
    <source>
        <dbReference type="EMBL" id="GBN57172.1"/>
    </source>
</evidence>
<protein>
    <submittedName>
        <fullName evidence="1">Uncharacterized protein</fullName>
    </submittedName>
</protein>
<dbReference type="Proteomes" id="UP000499080">
    <property type="component" value="Unassembled WGS sequence"/>
</dbReference>
<gene>
    <name evidence="1" type="ORF">AVEN_124757_1</name>
</gene>
<sequence>MRNQWSAPTPHQGVTAAHNLFLPSSSCEHGGSSLCSSIISLFALPSSAEMTHQDLSIDNVIGPIGGAPFLSTCYLYLPKLITRQPATNPQ</sequence>
<comment type="caution">
    <text evidence="1">The sequence shown here is derived from an EMBL/GenBank/DDBJ whole genome shotgun (WGS) entry which is preliminary data.</text>
</comment>
<dbReference type="EMBL" id="BGPR01012683">
    <property type="protein sequence ID" value="GBN57172.1"/>
    <property type="molecule type" value="Genomic_DNA"/>
</dbReference>
<keyword evidence="2" id="KW-1185">Reference proteome</keyword>
<dbReference type="AlphaFoldDB" id="A0A4Y2Q1K6"/>
<proteinExistence type="predicted"/>
<evidence type="ECO:0000313" key="2">
    <source>
        <dbReference type="Proteomes" id="UP000499080"/>
    </source>
</evidence>
<organism evidence="1 2">
    <name type="scientific">Araneus ventricosus</name>
    <name type="common">Orbweaver spider</name>
    <name type="synonym">Epeira ventricosa</name>
    <dbReference type="NCBI Taxonomy" id="182803"/>
    <lineage>
        <taxon>Eukaryota</taxon>
        <taxon>Metazoa</taxon>
        <taxon>Ecdysozoa</taxon>
        <taxon>Arthropoda</taxon>
        <taxon>Chelicerata</taxon>
        <taxon>Arachnida</taxon>
        <taxon>Araneae</taxon>
        <taxon>Araneomorphae</taxon>
        <taxon>Entelegynae</taxon>
        <taxon>Araneoidea</taxon>
        <taxon>Araneidae</taxon>
        <taxon>Araneus</taxon>
    </lineage>
</organism>